<dbReference type="Pfam" id="PF00701">
    <property type="entry name" value="DHDPS"/>
    <property type="match status" value="1"/>
</dbReference>
<gene>
    <name evidence="1" type="ORF">S01H1_46322</name>
</gene>
<protein>
    <recommendedName>
        <fullName evidence="2">Dihydrodipicolinate synthase family protein</fullName>
    </recommendedName>
</protein>
<name>X0V3E5_9ZZZZ</name>
<comment type="caution">
    <text evidence="1">The sequence shown here is derived from an EMBL/GenBank/DDBJ whole genome shotgun (WGS) entry which is preliminary data.</text>
</comment>
<organism evidence="1">
    <name type="scientific">marine sediment metagenome</name>
    <dbReference type="NCBI Taxonomy" id="412755"/>
    <lineage>
        <taxon>unclassified sequences</taxon>
        <taxon>metagenomes</taxon>
        <taxon>ecological metagenomes</taxon>
    </lineage>
</organism>
<sequence length="63" mass="6713">MHPHGVFSAALTPLDAELAPDHARFLAHCRYLLDEGCDGIAMLGTTGEANSFSLSERTALLEA</sequence>
<reference evidence="1" key="1">
    <citation type="journal article" date="2014" name="Front. Microbiol.">
        <title>High frequency of phylogenetically diverse reductive dehalogenase-homologous genes in deep subseafloor sedimentary metagenomes.</title>
        <authorList>
            <person name="Kawai M."/>
            <person name="Futagami T."/>
            <person name="Toyoda A."/>
            <person name="Takaki Y."/>
            <person name="Nishi S."/>
            <person name="Hori S."/>
            <person name="Arai W."/>
            <person name="Tsubouchi T."/>
            <person name="Morono Y."/>
            <person name="Uchiyama I."/>
            <person name="Ito T."/>
            <person name="Fujiyama A."/>
            <person name="Inagaki F."/>
            <person name="Takami H."/>
        </authorList>
    </citation>
    <scope>NUCLEOTIDE SEQUENCE</scope>
    <source>
        <strain evidence="1">Expedition CK06-06</strain>
    </source>
</reference>
<dbReference type="EMBL" id="BARS01029659">
    <property type="protein sequence ID" value="GAG07023.1"/>
    <property type="molecule type" value="Genomic_DNA"/>
</dbReference>
<dbReference type="InterPro" id="IPR002220">
    <property type="entry name" value="DapA-like"/>
</dbReference>
<dbReference type="Gene3D" id="3.20.20.70">
    <property type="entry name" value="Aldolase class I"/>
    <property type="match status" value="1"/>
</dbReference>
<proteinExistence type="predicted"/>
<evidence type="ECO:0008006" key="2">
    <source>
        <dbReference type="Google" id="ProtNLM"/>
    </source>
</evidence>
<dbReference type="SUPFAM" id="SSF51569">
    <property type="entry name" value="Aldolase"/>
    <property type="match status" value="1"/>
</dbReference>
<dbReference type="InterPro" id="IPR013785">
    <property type="entry name" value="Aldolase_TIM"/>
</dbReference>
<dbReference type="GO" id="GO:0016829">
    <property type="term" value="F:lyase activity"/>
    <property type="evidence" value="ECO:0007669"/>
    <property type="project" value="InterPro"/>
</dbReference>
<dbReference type="AlphaFoldDB" id="X0V3E5"/>
<evidence type="ECO:0000313" key="1">
    <source>
        <dbReference type="EMBL" id="GAG07023.1"/>
    </source>
</evidence>
<accession>X0V3E5</accession>
<feature type="non-terminal residue" evidence="1">
    <location>
        <position position="63"/>
    </location>
</feature>